<evidence type="ECO:0000313" key="3">
    <source>
        <dbReference type="EMBL" id="KAF6233127.1"/>
    </source>
</evidence>
<gene>
    <name evidence="3" type="ORF">HO173_008671</name>
</gene>
<dbReference type="Pfam" id="PF12796">
    <property type="entry name" value="Ank_2"/>
    <property type="match status" value="3"/>
</dbReference>
<dbReference type="InterPro" id="IPR025676">
    <property type="entry name" value="Clr5_dom"/>
</dbReference>
<feature type="repeat" description="ANK" evidence="1">
    <location>
        <begin position="798"/>
        <end position="830"/>
    </location>
</feature>
<evidence type="ECO:0000313" key="4">
    <source>
        <dbReference type="Proteomes" id="UP000578531"/>
    </source>
</evidence>
<dbReference type="PANTHER" id="PTHR46224:SF64">
    <property type="entry name" value="IQ MOTIF AND ANKYRIN REPEAT DOMAIN-CONTAINING PROTEIN 1"/>
    <property type="match status" value="1"/>
</dbReference>
<keyword evidence="1" id="KW-0040">ANK repeat</keyword>
<dbReference type="PROSITE" id="PS50297">
    <property type="entry name" value="ANK_REP_REGION"/>
    <property type="match status" value="3"/>
</dbReference>
<protein>
    <recommendedName>
        <fullName evidence="2">Clr5 domain-containing protein</fullName>
    </recommendedName>
</protein>
<comment type="caution">
    <text evidence="3">The sequence shown here is derived from an EMBL/GenBank/DDBJ whole genome shotgun (WGS) entry which is preliminary data.</text>
</comment>
<dbReference type="Pfam" id="PF14420">
    <property type="entry name" value="Clr5"/>
    <property type="match status" value="1"/>
</dbReference>
<feature type="repeat" description="ANK" evidence="1">
    <location>
        <begin position="764"/>
        <end position="796"/>
    </location>
</feature>
<dbReference type="Pfam" id="PF00023">
    <property type="entry name" value="Ank"/>
    <property type="match status" value="1"/>
</dbReference>
<organism evidence="3 4">
    <name type="scientific">Letharia columbiana</name>
    <dbReference type="NCBI Taxonomy" id="112416"/>
    <lineage>
        <taxon>Eukaryota</taxon>
        <taxon>Fungi</taxon>
        <taxon>Dikarya</taxon>
        <taxon>Ascomycota</taxon>
        <taxon>Pezizomycotina</taxon>
        <taxon>Lecanoromycetes</taxon>
        <taxon>OSLEUM clade</taxon>
        <taxon>Lecanoromycetidae</taxon>
        <taxon>Lecanorales</taxon>
        <taxon>Lecanorineae</taxon>
        <taxon>Parmeliaceae</taxon>
        <taxon>Letharia</taxon>
    </lineage>
</organism>
<dbReference type="PROSITE" id="PS50088">
    <property type="entry name" value="ANK_REPEAT"/>
    <property type="match status" value="4"/>
</dbReference>
<dbReference type="InterPro" id="IPR051616">
    <property type="entry name" value="Cul2-RING_E3_ligase_SR"/>
</dbReference>
<dbReference type="EMBL" id="JACCJC010000041">
    <property type="protein sequence ID" value="KAF6233127.1"/>
    <property type="molecule type" value="Genomic_DNA"/>
</dbReference>
<dbReference type="RefSeq" id="XP_037162549.1">
    <property type="nucleotide sequence ID" value="XM_037310567.1"/>
</dbReference>
<dbReference type="InterPro" id="IPR036770">
    <property type="entry name" value="Ankyrin_rpt-contain_sf"/>
</dbReference>
<keyword evidence="4" id="KW-1185">Reference proteome</keyword>
<dbReference type="InterPro" id="IPR002110">
    <property type="entry name" value="Ankyrin_rpt"/>
</dbReference>
<dbReference type="SMART" id="SM00248">
    <property type="entry name" value="ANK"/>
    <property type="match status" value="11"/>
</dbReference>
<feature type="repeat" description="ANK" evidence="1">
    <location>
        <begin position="830"/>
        <end position="862"/>
    </location>
</feature>
<accession>A0A8H6L2I4</accession>
<dbReference type="SUPFAM" id="SSF48403">
    <property type="entry name" value="Ankyrin repeat"/>
    <property type="match status" value="2"/>
</dbReference>
<evidence type="ECO:0000256" key="1">
    <source>
        <dbReference type="PROSITE-ProRule" id="PRU00023"/>
    </source>
</evidence>
<dbReference type="Gene3D" id="1.25.40.20">
    <property type="entry name" value="Ankyrin repeat-containing domain"/>
    <property type="match status" value="3"/>
</dbReference>
<dbReference type="OrthoDB" id="3910313at2759"/>
<proteinExistence type="predicted"/>
<feature type="domain" description="Clr5" evidence="2">
    <location>
        <begin position="9"/>
        <end position="63"/>
    </location>
</feature>
<dbReference type="AlphaFoldDB" id="A0A8H6L2I4"/>
<dbReference type="GeneID" id="59290325"/>
<reference evidence="3 4" key="1">
    <citation type="journal article" date="2020" name="Genomics">
        <title>Complete, high-quality genomes from long-read metagenomic sequencing of two wolf lichen thalli reveals enigmatic genome architecture.</title>
        <authorList>
            <person name="McKenzie S.K."/>
            <person name="Walston R.F."/>
            <person name="Allen J.L."/>
        </authorList>
    </citation>
    <scope>NUCLEOTIDE SEQUENCE [LARGE SCALE GENOMIC DNA]</scope>
    <source>
        <strain evidence="3">WasteWater2</strain>
    </source>
</reference>
<feature type="repeat" description="ANK" evidence="1">
    <location>
        <begin position="697"/>
        <end position="729"/>
    </location>
</feature>
<dbReference type="SUPFAM" id="SSF140860">
    <property type="entry name" value="Pseudo ankyrin repeat-like"/>
    <property type="match status" value="1"/>
</dbReference>
<evidence type="ECO:0000259" key="2">
    <source>
        <dbReference type="Pfam" id="PF14420"/>
    </source>
</evidence>
<name>A0A8H6L2I4_9LECA</name>
<dbReference type="PANTHER" id="PTHR46224">
    <property type="entry name" value="ANKYRIN REPEAT FAMILY PROTEIN"/>
    <property type="match status" value="1"/>
</dbReference>
<dbReference type="Proteomes" id="UP000578531">
    <property type="component" value="Unassembled WGS sequence"/>
</dbReference>
<sequence length="940" mass="103864">MATSNKADPEWKSHKATIESLYVKDHLKLEGRGGLMDTMARSHGFVKSKSQYESHFKIWGMRKYRKKDDWRSVGRKISERKRAGKDSSVYINNEVIPKARVQRQIRRHEFTTTFGQILPASSPRTPDGFEIRTPVAEDSTVFSELQEAAPTLPHGTGTNNFPFAQLQTLSSSLQPWEGTDDFPVSQLQNATSSLPPWTETDDFRFSPLPPVPYLTGPDDFPFIPIEDTMKLVQRWTYTQDLPFFQLEAGLHAQADLPLNPTNAKRPRFGIPLVTSRSLEDHQDIFHQGFDAQHVVLRVSGSLTAVLEALLPSTARVNQPEEGLISSPNNYRLDAATPRLLTHLLFATANNFAGLDGVPIEEIMDYLKRQTNTRLLRQLLSTSGPESEAFAENLFRAAIEAEDARIVEILLEKGLNPDELVCNVGGEKYTPIERSSMIRSVEITRLLLRAKADVNKTVGTKPERGALQCAIGTPYKYYEGSRTPFELVSLLLHAGAKVDALILQALIFEERDQDVFDLLVQFFTKTNPLDLARSWLPAKLTEKFDNKMATRTVMSIFQACLDSAHDMSPTLGSTLDMAAERGNLGLVQFLLHSHVSLTHETLTNAIRSQNKDLIRVLIDAGADVDGDCSISQDIQTPLGAAISWGDVEIIDLLEHKGVWSHVCEGSRFKFALIAASEVGNLAIVQKLLNLGFNVTGIDLGGALQAAICGGHEEIALILLNAGADVNLKANDEYYDKNTVLLEALQQKNEKLVQLILDADVDIHRHGESALRTAVEWGNHSIIEELIATGADPNAYSYGLEDAPLTIAVKRKDTESLQLLLDAGADVNSRGKKSTALKAAVTNGDIEMVEYLFSIGADPDDSEALSEALSQGMPMLETLLTKFTRVYPHGKRGYGCDVLSAAIGKADFRLIECLLDAKIDVNTYVCIGEPERPASWDPLAMH</sequence>